<dbReference type="InterPro" id="IPR043504">
    <property type="entry name" value="Peptidase_S1_PA_chymotrypsin"/>
</dbReference>
<name>A0ABQ4FPV5_9ACTN</name>
<dbReference type="Proteomes" id="UP000651728">
    <property type="component" value="Unassembled WGS sequence"/>
</dbReference>
<evidence type="ECO:0008006" key="4">
    <source>
        <dbReference type="Google" id="ProtNLM"/>
    </source>
</evidence>
<protein>
    <recommendedName>
        <fullName evidence="4">Peptidase</fullName>
    </recommendedName>
</protein>
<dbReference type="Gene3D" id="2.40.10.10">
    <property type="entry name" value="Trypsin-like serine proteases"/>
    <property type="match status" value="2"/>
</dbReference>
<evidence type="ECO:0000313" key="2">
    <source>
        <dbReference type="EMBL" id="GIH36797.1"/>
    </source>
</evidence>
<reference evidence="2 3" key="1">
    <citation type="submission" date="2021-01" db="EMBL/GenBank/DDBJ databases">
        <title>Whole genome shotgun sequence of Microbispora amethystogenes NBRC 101907.</title>
        <authorList>
            <person name="Komaki H."/>
            <person name="Tamura T."/>
        </authorList>
    </citation>
    <scope>NUCLEOTIDE SEQUENCE [LARGE SCALE GENOMIC DNA]</scope>
    <source>
        <strain evidence="2 3">NBRC 101907</strain>
    </source>
</reference>
<dbReference type="PANTHER" id="PTHR15462">
    <property type="entry name" value="SERINE PROTEASE"/>
    <property type="match status" value="1"/>
</dbReference>
<dbReference type="InterPro" id="IPR050966">
    <property type="entry name" value="Glutamyl_endopeptidase"/>
</dbReference>
<keyword evidence="1" id="KW-0732">Signal</keyword>
<proteinExistence type="predicted"/>
<evidence type="ECO:0000313" key="3">
    <source>
        <dbReference type="Proteomes" id="UP000651728"/>
    </source>
</evidence>
<keyword evidence="3" id="KW-1185">Reference proteome</keyword>
<comment type="caution">
    <text evidence="2">The sequence shown here is derived from an EMBL/GenBank/DDBJ whole genome shotgun (WGS) entry which is preliminary data.</text>
</comment>
<dbReference type="InterPro" id="IPR009003">
    <property type="entry name" value="Peptidase_S1_PA"/>
</dbReference>
<accession>A0ABQ4FPV5</accession>
<evidence type="ECO:0000256" key="1">
    <source>
        <dbReference type="ARBA" id="ARBA00022729"/>
    </source>
</evidence>
<dbReference type="EMBL" id="BOOB01000068">
    <property type="protein sequence ID" value="GIH36797.1"/>
    <property type="molecule type" value="Genomic_DNA"/>
</dbReference>
<gene>
    <name evidence="2" type="ORF">Mam01_69610</name>
</gene>
<dbReference type="SUPFAM" id="SSF50494">
    <property type="entry name" value="Trypsin-like serine proteases"/>
    <property type="match status" value="1"/>
</dbReference>
<organism evidence="2 3">
    <name type="scientific">Microbispora amethystogenes</name>
    <dbReference type="NCBI Taxonomy" id="1427754"/>
    <lineage>
        <taxon>Bacteria</taxon>
        <taxon>Bacillati</taxon>
        <taxon>Actinomycetota</taxon>
        <taxon>Actinomycetes</taxon>
        <taxon>Streptosporangiales</taxon>
        <taxon>Streptosporangiaceae</taxon>
        <taxon>Microbispora</taxon>
    </lineage>
</organism>
<sequence length="373" mass="39370">MKRILAPLSGAVATSALFAMLGVVVPAPARAYDITVTSPLVPQAGVSSTLAYWLGNGARALAGATPYLLPVTIAATPVPRGDAEPGGDRGVVPAVAGARRVPGASRNVNLPRTAGRVFFVGADHRPHWCAGTSVQADHRNLVATAGHCVYEPGRRPSGVPRTYRNWVFVPGFSGATAPLGVYPGKQAFAHQDFTRYGDLDRDYAFVSVHDGVLPRRVALSGAARYAVFTGPKYRTRKGYTGVLLTRAGRLGDKVGEQGLAYNLPVRGSLAVFGYPVDHAAGTAPTGLHRSYGRPFRVWDLTQKADELVAVHAPFVSAGGSPWLAAYRGGRGLGYLNGLTIGTSGQSIALSPYFDGELFHVYDAARHERVTSPA</sequence>
<dbReference type="RefSeq" id="WP_204289456.1">
    <property type="nucleotide sequence ID" value="NZ_BAABEJ010000030.1"/>
</dbReference>